<keyword evidence="2" id="KW-1185">Reference proteome</keyword>
<gene>
    <name evidence="1" type="ORF">GMARGA_LOCUS13154</name>
</gene>
<evidence type="ECO:0000313" key="1">
    <source>
        <dbReference type="EMBL" id="CAG8716327.1"/>
    </source>
</evidence>
<evidence type="ECO:0000313" key="2">
    <source>
        <dbReference type="Proteomes" id="UP000789901"/>
    </source>
</evidence>
<protein>
    <submittedName>
        <fullName evidence="1">37134_t:CDS:1</fullName>
    </submittedName>
</protein>
<dbReference type="Proteomes" id="UP000789901">
    <property type="component" value="Unassembled WGS sequence"/>
</dbReference>
<feature type="non-terminal residue" evidence="1">
    <location>
        <position position="281"/>
    </location>
</feature>
<organism evidence="1 2">
    <name type="scientific">Gigaspora margarita</name>
    <dbReference type="NCBI Taxonomy" id="4874"/>
    <lineage>
        <taxon>Eukaryota</taxon>
        <taxon>Fungi</taxon>
        <taxon>Fungi incertae sedis</taxon>
        <taxon>Mucoromycota</taxon>
        <taxon>Glomeromycotina</taxon>
        <taxon>Glomeromycetes</taxon>
        <taxon>Diversisporales</taxon>
        <taxon>Gigasporaceae</taxon>
        <taxon>Gigaspora</taxon>
    </lineage>
</organism>
<sequence length="281" mass="33374">MTIKEFFQHISKEISNPEIQTSLDFESFHIPHLFYKFLNYANPESYKEARKPFDANELCLHCQSLIPFAISSWMRSLNFAWLSKEFDKLILVISGYVDYLKKQQKITEINHKSEDFVWDIKQATTIKVYKPNIWTSPQNKIKYYELEKATISFYTRPSTSIYVQNCISFWRIDENTSETKIAQKNTRIIRELQNNAPHYHTHAMRRNYFHTCDLLLPKVKPAPLQTIYHMLLDDISATKCANEAKVDTRIRLALELGDPNILIDLHEHNERKSEKYKVFWD</sequence>
<proteinExistence type="predicted"/>
<reference evidence="1 2" key="1">
    <citation type="submission" date="2021-06" db="EMBL/GenBank/DDBJ databases">
        <authorList>
            <person name="Kallberg Y."/>
            <person name="Tangrot J."/>
            <person name="Rosling A."/>
        </authorList>
    </citation>
    <scope>NUCLEOTIDE SEQUENCE [LARGE SCALE GENOMIC DNA]</scope>
    <source>
        <strain evidence="1 2">120-4 pot B 10/14</strain>
    </source>
</reference>
<name>A0ABN7V164_GIGMA</name>
<dbReference type="EMBL" id="CAJVQB010008255">
    <property type="protein sequence ID" value="CAG8716327.1"/>
    <property type="molecule type" value="Genomic_DNA"/>
</dbReference>
<accession>A0ABN7V164</accession>
<comment type="caution">
    <text evidence="1">The sequence shown here is derived from an EMBL/GenBank/DDBJ whole genome shotgun (WGS) entry which is preliminary data.</text>
</comment>